<dbReference type="EMBL" id="QNGE01008487">
    <property type="protein sequence ID" value="KAA3670749.1"/>
    <property type="molecule type" value="Genomic_DNA"/>
</dbReference>
<reference evidence="4 5" key="1">
    <citation type="journal article" date="2019" name="Gigascience">
        <title>Whole-genome sequence of the oriental lung fluke Paragonimus westermani.</title>
        <authorList>
            <person name="Oey H."/>
            <person name="Zakrzewski M."/>
            <person name="Narain K."/>
            <person name="Devi K.R."/>
            <person name="Agatsuma T."/>
            <person name="Nawaratna S."/>
            <person name="Gobert G.N."/>
            <person name="Jones M.K."/>
            <person name="Ragan M.A."/>
            <person name="McManus D.P."/>
            <person name="Krause L."/>
        </authorList>
    </citation>
    <scope>NUCLEOTIDE SEQUENCE [LARGE SCALE GENOMIC DNA]</scope>
    <source>
        <strain evidence="4 5">IND2009</strain>
    </source>
</reference>
<dbReference type="Gene3D" id="3.30.160.60">
    <property type="entry name" value="Classic Zinc Finger"/>
    <property type="match status" value="1"/>
</dbReference>
<dbReference type="InterPro" id="IPR013087">
    <property type="entry name" value="Znf_C2H2_type"/>
</dbReference>
<evidence type="ECO:0000256" key="2">
    <source>
        <dbReference type="SAM" id="MobiDB-lite"/>
    </source>
</evidence>
<proteinExistence type="predicted"/>
<accession>A0A5J4N640</accession>
<evidence type="ECO:0000313" key="4">
    <source>
        <dbReference type="EMBL" id="KAA3670749.1"/>
    </source>
</evidence>
<dbReference type="PROSITE" id="PS50157">
    <property type="entry name" value="ZINC_FINGER_C2H2_2"/>
    <property type="match status" value="1"/>
</dbReference>
<dbReference type="PROSITE" id="PS00028">
    <property type="entry name" value="ZINC_FINGER_C2H2_1"/>
    <property type="match status" value="1"/>
</dbReference>
<keyword evidence="5" id="KW-1185">Reference proteome</keyword>
<gene>
    <name evidence="4" type="ORF">DEA37_0004845</name>
</gene>
<dbReference type="AlphaFoldDB" id="A0A5J4N640"/>
<dbReference type="GO" id="GO:0008270">
    <property type="term" value="F:zinc ion binding"/>
    <property type="evidence" value="ECO:0007669"/>
    <property type="project" value="UniProtKB-KW"/>
</dbReference>
<name>A0A5J4N640_9TREM</name>
<sequence>MSPPPTSVGGNPSERDTGTLIPCPICSLGISSSSGAKRHLAGHKRNPTAHLAHLAGAIGFKCSSCVAEFGTQIGLSQHRRRAHPAEYNDGKLARLPASKYNWSTLEDATPRNMATEFYAPSGTKKLLYTKLASLFPNRSADAIKERLQQLSWNPPTQSSSSARHHSTDTCPGSTKTPCAINPPYPRRLSNNLLTVTMTVLQLVTSQPILHSHASCNVPAVPIEPYPQHTAATSLEQIPPNLSSAPITSVAPTDPQQNISPSVDLVPDLTPLFHTICPWGTPS</sequence>
<feature type="domain" description="C2H2-type" evidence="3">
    <location>
        <begin position="60"/>
        <end position="88"/>
    </location>
</feature>
<feature type="compositionally biased region" description="Polar residues" evidence="2">
    <location>
        <begin position="152"/>
        <end position="161"/>
    </location>
</feature>
<keyword evidence="1" id="KW-0479">Metal-binding</keyword>
<organism evidence="4 5">
    <name type="scientific">Paragonimus westermani</name>
    <dbReference type="NCBI Taxonomy" id="34504"/>
    <lineage>
        <taxon>Eukaryota</taxon>
        <taxon>Metazoa</taxon>
        <taxon>Spiralia</taxon>
        <taxon>Lophotrochozoa</taxon>
        <taxon>Platyhelminthes</taxon>
        <taxon>Trematoda</taxon>
        <taxon>Digenea</taxon>
        <taxon>Plagiorchiida</taxon>
        <taxon>Troglotremata</taxon>
        <taxon>Troglotrematidae</taxon>
        <taxon>Paragonimus</taxon>
    </lineage>
</organism>
<evidence type="ECO:0000259" key="3">
    <source>
        <dbReference type="PROSITE" id="PS50157"/>
    </source>
</evidence>
<dbReference type="Proteomes" id="UP000324629">
    <property type="component" value="Unassembled WGS sequence"/>
</dbReference>
<evidence type="ECO:0000256" key="1">
    <source>
        <dbReference type="PROSITE-ProRule" id="PRU00042"/>
    </source>
</evidence>
<dbReference type="SMART" id="SM00355">
    <property type="entry name" value="ZnF_C2H2"/>
    <property type="match status" value="2"/>
</dbReference>
<keyword evidence="1" id="KW-0862">Zinc</keyword>
<feature type="region of interest" description="Disordered" evidence="2">
    <location>
        <begin position="152"/>
        <end position="183"/>
    </location>
</feature>
<comment type="caution">
    <text evidence="4">The sequence shown here is derived from an EMBL/GenBank/DDBJ whole genome shotgun (WGS) entry which is preliminary data.</text>
</comment>
<evidence type="ECO:0000313" key="5">
    <source>
        <dbReference type="Proteomes" id="UP000324629"/>
    </source>
</evidence>
<protein>
    <recommendedName>
        <fullName evidence="3">C2H2-type domain-containing protein</fullName>
    </recommendedName>
</protein>
<keyword evidence="1" id="KW-0863">Zinc-finger</keyword>